<dbReference type="Proteomes" id="UP001157125">
    <property type="component" value="Unassembled WGS sequence"/>
</dbReference>
<organism evidence="1 2">
    <name type="scientific">Demequina litorisediminis</name>
    <dbReference type="NCBI Taxonomy" id="1849022"/>
    <lineage>
        <taxon>Bacteria</taxon>
        <taxon>Bacillati</taxon>
        <taxon>Actinomycetota</taxon>
        <taxon>Actinomycetes</taxon>
        <taxon>Micrococcales</taxon>
        <taxon>Demequinaceae</taxon>
        <taxon>Demequina</taxon>
    </lineage>
</organism>
<dbReference type="EMBL" id="BSUN01000001">
    <property type="protein sequence ID" value="GMA34726.1"/>
    <property type="molecule type" value="Genomic_DNA"/>
</dbReference>
<protein>
    <submittedName>
        <fullName evidence="1">Uncharacterized protein</fullName>
    </submittedName>
</protein>
<accession>A0ABQ6IBT4</accession>
<gene>
    <name evidence="1" type="ORF">GCM10025876_09300</name>
</gene>
<comment type="caution">
    <text evidence="1">The sequence shown here is derived from an EMBL/GenBank/DDBJ whole genome shotgun (WGS) entry which is preliminary data.</text>
</comment>
<name>A0ABQ6IBT4_9MICO</name>
<keyword evidence="2" id="KW-1185">Reference proteome</keyword>
<reference evidence="2" key="1">
    <citation type="journal article" date="2019" name="Int. J. Syst. Evol. Microbiol.">
        <title>The Global Catalogue of Microorganisms (GCM) 10K type strain sequencing project: providing services to taxonomists for standard genome sequencing and annotation.</title>
        <authorList>
            <consortium name="The Broad Institute Genomics Platform"/>
            <consortium name="The Broad Institute Genome Sequencing Center for Infectious Disease"/>
            <person name="Wu L."/>
            <person name="Ma J."/>
        </authorList>
    </citation>
    <scope>NUCLEOTIDE SEQUENCE [LARGE SCALE GENOMIC DNA]</scope>
    <source>
        <strain evidence="2">NBRC 112299</strain>
    </source>
</reference>
<evidence type="ECO:0000313" key="2">
    <source>
        <dbReference type="Proteomes" id="UP001157125"/>
    </source>
</evidence>
<proteinExistence type="predicted"/>
<sequence>MEAVAAGQDSSAAMAAASARAEATVAVTAEDFGLEAPALVLDCDGECFAPGSDVVAEVAGTVNLPGIPSLIAEVAPLAIDLHARGASPVDGDG</sequence>
<evidence type="ECO:0000313" key="1">
    <source>
        <dbReference type="EMBL" id="GMA34726.1"/>
    </source>
</evidence>